<dbReference type="PANTHER" id="PTHR33452:SF4">
    <property type="entry name" value="BLL4328 PROTEIN"/>
    <property type="match status" value="1"/>
</dbReference>
<gene>
    <name evidence="8" type="ORF">FBZ93_12063</name>
</gene>
<evidence type="ECO:0000256" key="3">
    <source>
        <dbReference type="ARBA" id="ARBA00022475"/>
    </source>
</evidence>
<dbReference type="AlphaFoldDB" id="A0A560KX21"/>
<feature type="transmembrane region" description="Helical" evidence="7">
    <location>
        <begin position="7"/>
        <end position="24"/>
    </location>
</feature>
<feature type="transmembrane region" description="Helical" evidence="7">
    <location>
        <begin position="103"/>
        <end position="123"/>
    </location>
</feature>
<dbReference type="InterPro" id="IPR051907">
    <property type="entry name" value="DoxX-like_oxidoreductase"/>
</dbReference>
<dbReference type="GO" id="GO:0005886">
    <property type="term" value="C:plasma membrane"/>
    <property type="evidence" value="ECO:0007669"/>
    <property type="project" value="UniProtKB-SubCell"/>
</dbReference>
<keyword evidence="5 7" id="KW-1133">Transmembrane helix</keyword>
<name>A0A560KX21_9BRAD</name>
<dbReference type="Proteomes" id="UP000321304">
    <property type="component" value="Unassembled WGS sequence"/>
</dbReference>
<protein>
    <submittedName>
        <fullName evidence="8">Putative oxidoreductase</fullName>
    </submittedName>
</protein>
<dbReference type="OrthoDB" id="9808524at2"/>
<evidence type="ECO:0000256" key="6">
    <source>
        <dbReference type="ARBA" id="ARBA00023136"/>
    </source>
</evidence>
<keyword evidence="6 7" id="KW-0472">Membrane</keyword>
<keyword evidence="3" id="KW-1003">Cell membrane</keyword>
<keyword evidence="4 7" id="KW-0812">Transmembrane</keyword>
<comment type="similarity">
    <text evidence="2">Belongs to the DoxX family.</text>
</comment>
<dbReference type="InterPro" id="IPR032808">
    <property type="entry name" value="DoxX"/>
</dbReference>
<comment type="caution">
    <text evidence="8">The sequence shown here is derived from an EMBL/GenBank/DDBJ whole genome shotgun (WGS) entry which is preliminary data.</text>
</comment>
<evidence type="ECO:0000256" key="4">
    <source>
        <dbReference type="ARBA" id="ARBA00022692"/>
    </source>
</evidence>
<evidence type="ECO:0000256" key="5">
    <source>
        <dbReference type="ARBA" id="ARBA00022989"/>
    </source>
</evidence>
<dbReference type="RefSeq" id="WP_146992278.1">
    <property type="nucleotide sequence ID" value="NZ_VITY01000020.1"/>
</dbReference>
<comment type="subcellular location">
    <subcellularLocation>
        <location evidence="1">Cell membrane</location>
        <topology evidence="1">Multi-pass membrane protein</topology>
    </subcellularLocation>
</comment>
<proteinExistence type="inferred from homology"/>
<evidence type="ECO:0000313" key="8">
    <source>
        <dbReference type="EMBL" id="TWB87765.1"/>
    </source>
</evidence>
<keyword evidence="9" id="KW-1185">Reference proteome</keyword>
<evidence type="ECO:0000256" key="7">
    <source>
        <dbReference type="SAM" id="Phobius"/>
    </source>
</evidence>
<evidence type="ECO:0000256" key="2">
    <source>
        <dbReference type="ARBA" id="ARBA00006679"/>
    </source>
</evidence>
<dbReference type="PANTHER" id="PTHR33452">
    <property type="entry name" value="OXIDOREDUCTASE CATD-RELATED"/>
    <property type="match status" value="1"/>
</dbReference>
<organism evidence="8 9">
    <name type="scientific">Bradyrhizobium macuxiense</name>
    <dbReference type="NCBI Taxonomy" id="1755647"/>
    <lineage>
        <taxon>Bacteria</taxon>
        <taxon>Pseudomonadati</taxon>
        <taxon>Pseudomonadota</taxon>
        <taxon>Alphaproteobacteria</taxon>
        <taxon>Hyphomicrobiales</taxon>
        <taxon>Nitrobacteraceae</taxon>
        <taxon>Bradyrhizobium</taxon>
    </lineage>
</organism>
<evidence type="ECO:0000313" key="9">
    <source>
        <dbReference type="Proteomes" id="UP000321304"/>
    </source>
</evidence>
<accession>A0A560KX21</accession>
<sequence length="136" mass="14683">MISFETWSPRVLAVVRIITALLFIEHGLMKLFEFPAPVPGLPTPLPLILVVAAVLEIAGGALIAVGLFTRTAAFICSGEMAVAYFLFHAPQSFWPAVNNGEPAILFCFVFLYLGFAGAGAWSLDRLSTTRSNLVRA</sequence>
<reference evidence="8 9" key="1">
    <citation type="submission" date="2019-06" db="EMBL/GenBank/DDBJ databases">
        <title>Genomic Encyclopedia of Type Strains, Phase IV (KMG-V): Genome sequencing to study the core and pangenomes of soil and plant-associated prokaryotes.</title>
        <authorList>
            <person name="Whitman W."/>
        </authorList>
    </citation>
    <scope>NUCLEOTIDE SEQUENCE [LARGE SCALE GENOMIC DNA]</scope>
    <source>
        <strain evidence="8 9">BR 10355</strain>
    </source>
</reference>
<evidence type="ECO:0000256" key="1">
    <source>
        <dbReference type="ARBA" id="ARBA00004651"/>
    </source>
</evidence>
<feature type="transmembrane region" description="Helical" evidence="7">
    <location>
        <begin position="44"/>
        <end position="65"/>
    </location>
</feature>
<dbReference type="Pfam" id="PF07681">
    <property type="entry name" value="DoxX"/>
    <property type="match status" value="1"/>
</dbReference>
<feature type="transmembrane region" description="Helical" evidence="7">
    <location>
        <begin position="72"/>
        <end position="91"/>
    </location>
</feature>
<dbReference type="EMBL" id="VITY01000020">
    <property type="protein sequence ID" value="TWB87765.1"/>
    <property type="molecule type" value="Genomic_DNA"/>
</dbReference>